<keyword evidence="4 7" id="KW-0133">Cell shape</keyword>
<dbReference type="CDD" id="cd16913">
    <property type="entry name" value="YkuD_like"/>
    <property type="match status" value="1"/>
</dbReference>
<dbReference type="InterPro" id="IPR045380">
    <property type="entry name" value="LD_TPept_scaffold_dom"/>
</dbReference>
<comment type="similarity">
    <text evidence="2">Belongs to the YkuD family.</text>
</comment>
<evidence type="ECO:0000313" key="9">
    <source>
        <dbReference type="EMBL" id="GAA4923767.1"/>
    </source>
</evidence>
<dbReference type="InterPro" id="IPR038063">
    <property type="entry name" value="Transpep_catalytic_dom"/>
</dbReference>
<evidence type="ECO:0000256" key="1">
    <source>
        <dbReference type="ARBA" id="ARBA00004752"/>
    </source>
</evidence>
<dbReference type="Pfam" id="PF20142">
    <property type="entry name" value="Scaffold"/>
    <property type="match status" value="1"/>
</dbReference>
<feature type="domain" description="L,D-TPase catalytic" evidence="8">
    <location>
        <begin position="239"/>
        <end position="415"/>
    </location>
</feature>
<evidence type="ECO:0000259" key="8">
    <source>
        <dbReference type="PROSITE" id="PS52029"/>
    </source>
</evidence>
<evidence type="ECO:0000313" key="10">
    <source>
        <dbReference type="Proteomes" id="UP001501436"/>
    </source>
</evidence>
<keyword evidence="3" id="KW-0808">Transferase</keyword>
<keyword evidence="5 7" id="KW-0573">Peptidoglycan synthesis</keyword>
<evidence type="ECO:0000256" key="4">
    <source>
        <dbReference type="ARBA" id="ARBA00022960"/>
    </source>
</evidence>
<protein>
    <recommendedName>
        <fullName evidence="8">L,D-TPase catalytic domain-containing protein</fullName>
    </recommendedName>
</protein>
<keyword evidence="10" id="KW-1185">Reference proteome</keyword>
<dbReference type="PANTHER" id="PTHR41533">
    <property type="entry name" value="L,D-TRANSPEPTIDASE HI_1667-RELATED"/>
    <property type="match status" value="1"/>
</dbReference>
<sequence length="477" mass="53568">MKKLDYQYVKSVMLGVILLISGINASLANTRQDSLIAIQIKTWLNGAGAPLQFPNSVTRFYKQGDYMPIWIKPLTNPRPTWNAMMLLDCVKQYGLTHDDYHPQQLSYDRLHTMLETPENITDADKAYFEILLTDALITLTNHLHYGKLNPVQTPTVIDAKANAVFDAGLVLRKAIRFEDPSAVILGVQPAFTEYADLQSMLRLMTGQYVGDCYETPGAEVQKVAINLERLRWVNADDKAYLLVNIPSYTLQYHLPDTAYRFRVVVGKPLTPTPALQSMVKYFTTAPDWRVPNKIFIKELMPKALRDTSYLTRNQFALFNSKGQYVAATPAMLKQISNNPAGYSARQSSGCDNALGLIVFRFDNPYSIYLHDTPEKSLFAQTQRALSHGCVRVENADKLAALLLVNDRAAGKVPILKKALLNYQTNTFTLKRGVAIKITYLTCMVTNGVLTDYPDIYNQDKALIAALYNADTTLAVQK</sequence>
<dbReference type="Gene3D" id="2.40.440.10">
    <property type="entry name" value="L,D-transpeptidase catalytic domain-like"/>
    <property type="match status" value="1"/>
</dbReference>
<dbReference type="PROSITE" id="PS52029">
    <property type="entry name" value="LD_TPASE"/>
    <property type="match status" value="1"/>
</dbReference>
<keyword evidence="6 7" id="KW-0961">Cell wall biogenesis/degradation</keyword>
<feature type="active site" description="Nucleophile" evidence="7">
    <location>
        <position position="389"/>
    </location>
</feature>
<comment type="pathway">
    <text evidence="1 7">Cell wall biogenesis; peptidoglycan biosynthesis.</text>
</comment>
<name>A0ABP9FZJ9_9SPHI</name>
<proteinExistence type="inferred from homology"/>
<evidence type="ECO:0000256" key="6">
    <source>
        <dbReference type="ARBA" id="ARBA00023316"/>
    </source>
</evidence>
<feature type="active site" description="Proton donor/acceptor" evidence="7">
    <location>
        <position position="370"/>
    </location>
</feature>
<comment type="caution">
    <text evidence="9">The sequence shown here is derived from an EMBL/GenBank/DDBJ whole genome shotgun (WGS) entry which is preliminary data.</text>
</comment>
<gene>
    <name evidence="9" type="ORF">GCM10023313_30080</name>
</gene>
<dbReference type="SUPFAM" id="SSF141523">
    <property type="entry name" value="L,D-transpeptidase catalytic domain-like"/>
    <property type="match status" value="1"/>
</dbReference>
<dbReference type="RefSeq" id="WP_345332079.1">
    <property type="nucleotide sequence ID" value="NZ_BAABJI010000002.1"/>
</dbReference>
<dbReference type="Proteomes" id="UP001501436">
    <property type="component" value="Unassembled WGS sequence"/>
</dbReference>
<organism evidence="9 10">
    <name type="scientific">Mucilaginibacter defluvii</name>
    <dbReference type="NCBI Taxonomy" id="1196019"/>
    <lineage>
        <taxon>Bacteria</taxon>
        <taxon>Pseudomonadati</taxon>
        <taxon>Bacteroidota</taxon>
        <taxon>Sphingobacteriia</taxon>
        <taxon>Sphingobacteriales</taxon>
        <taxon>Sphingobacteriaceae</taxon>
        <taxon>Mucilaginibacter</taxon>
    </lineage>
</organism>
<dbReference type="InterPro" id="IPR005490">
    <property type="entry name" value="LD_TPept_cat_dom"/>
</dbReference>
<reference evidence="10" key="1">
    <citation type="journal article" date="2019" name="Int. J. Syst. Evol. Microbiol.">
        <title>The Global Catalogue of Microorganisms (GCM) 10K type strain sequencing project: providing services to taxonomists for standard genome sequencing and annotation.</title>
        <authorList>
            <consortium name="The Broad Institute Genomics Platform"/>
            <consortium name="The Broad Institute Genome Sequencing Center for Infectious Disease"/>
            <person name="Wu L."/>
            <person name="Ma J."/>
        </authorList>
    </citation>
    <scope>NUCLEOTIDE SEQUENCE [LARGE SCALE GENOMIC DNA]</scope>
    <source>
        <strain evidence="10">JCM 18283</strain>
    </source>
</reference>
<evidence type="ECO:0000256" key="3">
    <source>
        <dbReference type="ARBA" id="ARBA00022679"/>
    </source>
</evidence>
<dbReference type="EMBL" id="BAABJI010000002">
    <property type="protein sequence ID" value="GAA4923767.1"/>
    <property type="molecule type" value="Genomic_DNA"/>
</dbReference>
<accession>A0ABP9FZJ9</accession>
<evidence type="ECO:0000256" key="5">
    <source>
        <dbReference type="ARBA" id="ARBA00022984"/>
    </source>
</evidence>
<dbReference type="InterPro" id="IPR052905">
    <property type="entry name" value="LD-transpeptidase_YkuD-like"/>
</dbReference>
<evidence type="ECO:0000256" key="7">
    <source>
        <dbReference type="PROSITE-ProRule" id="PRU01373"/>
    </source>
</evidence>
<dbReference type="PANTHER" id="PTHR41533:SF2">
    <property type="entry name" value="BLR7131 PROTEIN"/>
    <property type="match status" value="1"/>
</dbReference>
<dbReference type="Pfam" id="PF03734">
    <property type="entry name" value="YkuD"/>
    <property type="match status" value="1"/>
</dbReference>
<evidence type="ECO:0000256" key="2">
    <source>
        <dbReference type="ARBA" id="ARBA00005992"/>
    </source>
</evidence>